<dbReference type="PANTHER" id="PTHR23257:SF824">
    <property type="entry name" value="PROTEIN KINASE DOMAIN-CONTAINING PROTEIN"/>
    <property type="match status" value="1"/>
</dbReference>
<dbReference type="PANTHER" id="PTHR23257">
    <property type="entry name" value="SERINE-THREONINE PROTEIN KINASE"/>
    <property type="match status" value="1"/>
</dbReference>
<evidence type="ECO:0000313" key="9">
    <source>
        <dbReference type="Proteomes" id="UP001085076"/>
    </source>
</evidence>
<dbReference type="OrthoDB" id="4062651at2759"/>
<protein>
    <recommendedName>
        <fullName evidence="7">Protein kinase domain-containing protein</fullName>
    </recommendedName>
</protein>
<keyword evidence="9" id="KW-1185">Reference proteome</keyword>
<proteinExistence type="predicted"/>
<evidence type="ECO:0000256" key="3">
    <source>
        <dbReference type="ARBA" id="ARBA00022741"/>
    </source>
</evidence>
<organism evidence="8 9">
    <name type="scientific">Dioscorea zingiberensis</name>
    <dbReference type="NCBI Taxonomy" id="325984"/>
    <lineage>
        <taxon>Eukaryota</taxon>
        <taxon>Viridiplantae</taxon>
        <taxon>Streptophyta</taxon>
        <taxon>Embryophyta</taxon>
        <taxon>Tracheophyta</taxon>
        <taxon>Spermatophyta</taxon>
        <taxon>Magnoliopsida</taxon>
        <taxon>Liliopsida</taxon>
        <taxon>Dioscoreales</taxon>
        <taxon>Dioscoreaceae</taxon>
        <taxon>Dioscorea</taxon>
    </lineage>
</organism>
<evidence type="ECO:0000256" key="4">
    <source>
        <dbReference type="ARBA" id="ARBA00022777"/>
    </source>
</evidence>
<gene>
    <name evidence="8" type="ORF">J5N97_019204</name>
</gene>
<evidence type="ECO:0000256" key="2">
    <source>
        <dbReference type="ARBA" id="ARBA00022679"/>
    </source>
</evidence>
<dbReference type="InterPro" id="IPR017441">
    <property type="entry name" value="Protein_kinase_ATP_BS"/>
</dbReference>
<feature type="domain" description="Protein kinase" evidence="7">
    <location>
        <begin position="733"/>
        <end position="999"/>
    </location>
</feature>
<dbReference type="InterPro" id="IPR000270">
    <property type="entry name" value="PB1_dom"/>
</dbReference>
<keyword evidence="5 6" id="KW-0067">ATP-binding</keyword>
<keyword evidence="3 6" id="KW-0547">Nucleotide-binding</keyword>
<dbReference type="GO" id="GO:0007165">
    <property type="term" value="P:signal transduction"/>
    <property type="evidence" value="ECO:0007669"/>
    <property type="project" value="TreeGrafter"/>
</dbReference>
<dbReference type="InterPro" id="IPR050167">
    <property type="entry name" value="Ser_Thr_protein_kinase"/>
</dbReference>
<dbReference type="SUPFAM" id="SSF56112">
    <property type="entry name" value="Protein kinase-like (PK-like)"/>
    <property type="match status" value="1"/>
</dbReference>
<evidence type="ECO:0000256" key="6">
    <source>
        <dbReference type="PROSITE-ProRule" id="PRU10141"/>
    </source>
</evidence>
<dbReference type="PROSITE" id="PS00108">
    <property type="entry name" value="PROTEIN_KINASE_ST"/>
    <property type="match status" value="1"/>
</dbReference>
<dbReference type="GO" id="GO:0005737">
    <property type="term" value="C:cytoplasm"/>
    <property type="evidence" value="ECO:0007669"/>
    <property type="project" value="TreeGrafter"/>
</dbReference>
<dbReference type="InterPro" id="IPR011009">
    <property type="entry name" value="Kinase-like_dom_sf"/>
</dbReference>
<dbReference type="SMART" id="SM00666">
    <property type="entry name" value="PB1"/>
    <property type="match status" value="1"/>
</dbReference>
<dbReference type="AlphaFoldDB" id="A0A9D5CFH9"/>
<dbReference type="Gene3D" id="3.30.200.20">
    <property type="entry name" value="Phosphorylase Kinase, domain 1"/>
    <property type="match status" value="1"/>
</dbReference>
<evidence type="ECO:0000256" key="5">
    <source>
        <dbReference type="ARBA" id="ARBA00022840"/>
    </source>
</evidence>
<dbReference type="EMBL" id="JAGGNH010000005">
    <property type="protein sequence ID" value="KAJ0971245.1"/>
    <property type="molecule type" value="Genomic_DNA"/>
</dbReference>
<dbReference type="SMART" id="SM00220">
    <property type="entry name" value="S_TKc"/>
    <property type="match status" value="1"/>
</dbReference>
<name>A0A9D5CFH9_9LILI</name>
<comment type="caution">
    <text evidence="8">The sequence shown here is derived from an EMBL/GenBank/DDBJ whole genome shotgun (WGS) entry which is preliminary data.</text>
</comment>
<reference evidence="8" key="1">
    <citation type="submission" date="2021-03" db="EMBL/GenBank/DDBJ databases">
        <authorList>
            <person name="Li Z."/>
            <person name="Yang C."/>
        </authorList>
    </citation>
    <scope>NUCLEOTIDE SEQUENCE</scope>
    <source>
        <strain evidence="8">Dzin_1.0</strain>
        <tissue evidence="8">Leaf</tissue>
    </source>
</reference>
<dbReference type="GO" id="GO:0004674">
    <property type="term" value="F:protein serine/threonine kinase activity"/>
    <property type="evidence" value="ECO:0007669"/>
    <property type="project" value="UniProtKB-KW"/>
</dbReference>
<dbReference type="PROSITE" id="PS00107">
    <property type="entry name" value="PROTEIN_KINASE_ATP"/>
    <property type="match status" value="1"/>
</dbReference>
<dbReference type="SUPFAM" id="SSF54277">
    <property type="entry name" value="CAD &amp; PB1 domains"/>
    <property type="match status" value="1"/>
</dbReference>
<sequence>MKGPALPRPKKPPSHQKLKLLCSFGGSFAPRQPSGELRYSGGETRIISVDRRGINLSKLRSRLSDIGPNCTFPLCYQFPEPTSDSPDEAPPRLILIETDDDVRRMVEDHDRLVTMGRVSRLRLFICDATSSLSGYADATAFSSQLGHYNHLQNGILKKELALGDPIVRTLLSEVHNASDLSGRRVSGAHIPSLHRNGIPCNGYSGTCLASGNLGVRGESVMRVFRKDAALGVAGLSRNVSQEYNQRSSFRNMNRENTIPWNHRMMGTLIDPAFFSGVVNKRGVSSKFFGGHLRTPSSLQYKSKYHKFGGTSDIRYLRGGAYDARSYLSAMSDSGMQRSYDGSRLCVVKHYTGLRPRSNISKLGQGRSYQNQFSVFGHRIWQPSEERSLVSHTGMVCGDQWFNEKSASNCVCSCSLSEHSGKPVSGLGTPITVEDSMFFRGPEPHSIHSSVSFTLELPTKGDESKHLAKKNGCISYDPSAKECALGESAPRGNMRTVFSTLDSSCDITSDDVHKFDANSRIVNRFPESGLADQLDHLCEAVGTLSSSSSGIDVQGSKSPLDISIYKLSLSSAAEVCSTIAHSSLDTTRLPEPDRCGNTPLSRNNSGIHQSEGASMENVFLKSTLVISDSSGGIDRNISNAIHPFGDALKLRLHKEVLQPPKISMEVSLGTEKELSSDVKNQESLPNTSNLQENVSVVGKKSNDLKEAGENASSFPVIYSHLVSQELQTIKSSDLEEIRELGSGTYGTVFYGKWRGSDVAIKRLRPSCFSGGESGEDRLVTDFWKEACLLGQLHHPNVVALYGVVSDGPVTNLATVTEYMASGSLKQVLQRKDRTIDRRKRLIIAMDAAFGMEYLHEKNIVHFDLKSHNFLVNMKDPQRPICKIGDLGLSKVKRRTLVSGGVRGTIPWMAPELINSKSNMVTEKVDVYSFGIVMWELLTGEEPYENMRSEDIIAGIIKGDLRPEIPTWCDPVWRSLMERCWSSDPCSRPAFSEVAKELRAIAASLNIK</sequence>
<dbReference type="InterPro" id="IPR001245">
    <property type="entry name" value="Ser-Thr/Tyr_kinase_cat_dom"/>
</dbReference>
<keyword evidence="4" id="KW-0418">Kinase</keyword>
<keyword evidence="1" id="KW-0723">Serine/threonine-protein kinase</keyword>
<dbReference type="PRINTS" id="PR00109">
    <property type="entry name" value="TYRKINASE"/>
</dbReference>
<evidence type="ECO:0000313" key="8">
    <source>
        <dbReference type="EMBL" id="KAJ0971245.1"/>
    </source>
</evidence>
<evidence type="ECO:0000259" key="7">
    <source>
        <dbReference type="PROSITE" id="PS50011"/>
    </source>
</evidence>
<dbReference type="InterPro" id="IPR000719">
    <property type="entry name" value="Prot_kinase_dom"/>
</dbReference>
<dbReference type="CDD" id="cd13999">
    <property type="entry name" value="STKc_MAP3K-like"/>
    <property type="match status" value="1"/>
</dbReference>
<evidence type="ECO:0000256" key="1">
    <source>
        <dbReference type="ARBA" id="ARBA00022527"/>
    </source>
</evidence>
<dbReference type="Pfam" id="PF07714">
    <property type="entry name" value="PK_Tyr_Ser-Thr"/>
    <property type="match status" value="1"/>
</dbReference>
<dbReference type="PROSITE" id="PS50011">
    <property type="entry name" value="PROTEIN_KINASE_DOM"/>
    <property type="match status" value="1"/>
</dbReference>
<dbReference type="Proteomes" id="UP001085076">
    <property type="component" value="Miscellaneous, Linkage group lg05"/>
</dbReference>
<feature type="binding site" evidence="6">
    <location>
        <position position="760"/>
    </location>
    <ligand>
        <name>ATP</name>
        <dbReference type="ChEBI" id="CHEBI:30616"/>
    </ligand>
</feature>
<dbReference type="Gene3D" id="1.10.510.10">
    <property type="entry name" value="Transferase(Phosphotransferase) domain 1"/>
    <property type="match status" value="1"/>
</dbReference>
<dbReference type="InterPro" id="IPR008271">
    <property type="entry name" value="Ser/Thr_kinase_AS"/>
</dbReference>
<accession>A0A9D5CFH9</accession>
<dbReference type="GO" id="GO:0005524">
    <property type="term" value="F:ATP binding"/>
    <property type="evidence" value="ECO:0007669"/>
    <property type="project" value="UniProtKB-UniRule"/>
</dbReference>
<reference evidence="8" key="2">
    <citation type="journal article" date="2022" name="Hortic Res">
        <title>The genome of Dioscorea zingiberensis sheds light on the biosynthesis, origin and evolution of the medicinally important diosgenin saponins.</title>
        <authorList>
            <person name="Li Y."/>
            <person name="Tan C."/>
            <person name="Li Z."/>
            <person name="Guo J."/>
            <person name="Li S."/>
            <person name="Chen X."/>
            <person name="Wang C."/>
            <person name="Dai X."/>
            <person name="Yang H."/>
            <person name="Song W."/>
            <person name="Hou L."/>
            <person name="Xu J."/>
            <person name="Tong Z."/>
            <person name="Xu A."/>
            <person name="Yuan X."/>
            <person name="Wang W."/>
            <person name="Yang Q."/>
            <person name="Chen L."/>
            <person name="Sun Z."/>
            <person name="Wang K."/>
            <person name="Pan B."/>
            <person name="Chen J."/>
            <person name="Bao Y."/>
            <person name="Liu F."/>
            <person name="Qi X."/>
            <person name="Gang D.R."/>
            <person name="Wen J."/>
            <person name="Li J."/>
        </authorList>
    </citation>
    <scope>NUCLEOTIDE SEQUENCE</scope>
    <source>
        <strain evidence="8">Dzin_1.0</strain>
    </source>
</reference>
<keyword evidence="2" id="KW-0808">Transferase</keyword>